<name>R4K6L8_CLOPA</name>
<evidence type="ECO:0000313" key="3">
    <source>
        <dbReference type="Proteomes" id="UP000013523"/>
    </source>
</evidence>
<dbReference type="KEGG" id="cpas:Clopa_3403"/>
<dbReference type="Proteomes" id="UP000013523">
    <property type="component" value="Chromosome"/>
</dbReference>
<dbReference type="Gene3D" id="1.10.260.40">
    <property type="entry name" value="lambda repressor-like DNA-binding domains"/>
    <property type="match status" value="1"/>
</dbReference>
<dbReference type="GO" id="GO:0003677">
    <property type="term" value="F:DNA binding"/>
    <property type="evidence" value="ECO:0007669"/>
    <property type="project" value="InterPro"/>
</dbReference>
<dbReference type="SMART" id="SM00530">
    <property type="entry name" value="HTH_XRE"/>
    <property type="match status" value="1"/>
</dbReference>
<dbReference type="Pfam" id="PF01381">
    <property type="entry name" value="HTH_3"/>
    <property type="match status" value="1"/>
</dbReference>
<feature type="domain" description="HTH cro/C1-type" evidence="1">
    <location>
        <begin position="4"/>
        <end position="61"/>
    </location>
</feature>
<evidence type="ECO:0000259" key="1">
    <source>
        <dbReference type="PROSITE" id="PS50943"/>
    </source>
</evidence>
<dbReference type="OrthoDB" id="1956931at2"/>
<dbReference type="EMBL" id="CP003261">
    <property type="protein sequence ID" value="AGK98198.1"/>
    <property type="molecule type" value="Genomic_DNA"/>
</dbReference>
<dbReference type="PATRIC" id="fig|86416.3.peg.3397"/>
<dbReference type="HOGENOM" id="CLU_066192_29_2_9"/>
<dbReference type="SUPFAM" id="SSF47413">
    <property type="entry name" value="lambda repressor-like DNA-binding domains"/>
    <property type="match status" value="1"/>
</dbReference>
<sequence length="70" mass="7671">MNRIKEFRQSIGMTVKELSLASGVAVGYISDIENDNMNETNPTKLVMEKISSALGKTVPEIFYEGVKSCG</sequence>
<evidence type="ECO:0000313" key="2">
    <source>
        <dbReference type="EMBL" id="AGK98198.1"/>
    </source>
</evidence>
<keyword evidence="3" id="KW-1185">Reference proteome</keyword>
<gene>
    <name evidence="2" type="ORF">Clopa_3403</name>
</gene>
<reference evidence="2 3" key="1">
    <citation type="submission" date="2012-01" db="EMBL/GenBank/DDBJ databases">
        <title>Complete sequence of chromosome of Clostridium pasteurianum BC1.</title>
        <authorList>
            <consortium name="US DOE Joint Genome Institute"/>
            <person name="Lucas S."/>
            <person name="Han J."/>
            <person name="Lapidus A."/>
            <person name="Cheng J.-F."/>
            <person name="Goodwin L."/>
            <person name="Pitluck S."/>
            <person name="Peters L."/>
            <person name="Mikhailova N."/>
            <person name="Teshima H."/>
            <person name="Detter J.C."/>
            <person name="Han C."/>
            <person name="Tapia R."/>
            <person name="Land M."/>
            <person name="Hauser L."/>
            <person name="Kyrpides N."/>
            <person name="Ivanova N."/>
            <person name="Pagani I."/>
            <person name="Dunn J."/>
            <person name="Taghavi S."/>
            <person name="Francis A."/>
            <person name="van der Lelie D."/>
            <person name="Woyke T."/>
        </authorList>
    </citation>
    <scope>NUCLEOTIDE SEQUENCE [LARGE SCALE GENOMIC DNA]</scope>
    <source>
        <strain evidence="2 3">BC1</strain>
    </source>
</reference>
<dbReference type="CDD" id="cd00093">
    <property type="entry name" value="HTH_XRE"/>
    <property type="match status" value="1"/>
</dbReference>
<dbReference type="AlphaFoldDB" id="R4K6L8"/>
<accession>R4K6L8</accession>
<proteinExistence type="predicted"/>
<dbReference type="RefSeq" id="WP_015616483.1">
    <property type="nucleotide sequence ID" value="NC_021182.1"/>
</dbReference>
<dbReference type="PROSITE" id="PS50943">
    <property type="entry name" value="HTH_CROC1"/>
    <property type="match status" value="1"/>
</dbReference>
<dbReference type="InterPro" id="IPR001387">
    <property type="entry name" value="Cro/C1-type_HTH"/>
</dbReference>
<protein>
    <submittedName>
        <fullName evidence="2">Putative transcriptional regulator</fullName>
    </submittedName>
</protein>
<dbReference type="eggNOG" id="ENOG503258B">
    <property type="taxonomic scope" value="Bacteria"/>
</dbReference>
<dbReference type="InterPro" id="IPR010982">
    <property type="entry name" value="Lambda_DNA-bd_dom_sf"/>
</dbReference>
<organism evidence="2 3">
    <name type="scientific">Clostridium pasteurianum BC1</name>
    <dbReference type="NCBI Taxonomy" id="86416"/>
    <lineage>
        <taxon>Bacteria</taxon>
        <taxon>Bacillati</taxon>
        <taxon>Bacillota</taxon>
        <taxon>Clostridia</taxon>
        <taxon>Eubacteriales</taxon>
        <taxon>Clostridiaceae</taxon>
        <taxon>Clostridium</taxon>
    </lineage>
</organism>
<dbReference type="STRING" id="86416.Clopa_3403"/>